<dbReference type="RefSeq" id="WP_301198646.1">
    <property type="nucleotide sequence ID" value="NZ_JAPDPI010000009.1"/>
</dbReference>
<dbReference type="PANTHER" id="PTHR41368:SF1">
    <property type="entry name" value="PROTEIN YGHO"/>
    <property type="match status" value="1"/>
</dbReference>
<protein>
    <submittedName>
        <fullName evidence="3">GNAT family N-acetyltransferase</fullName>
    </submittedName>
</protein>
<dbReference type="AlphaFoldDB" id="A0AAE3SJ32"/>
<sequence>MQVIEVQNNIHKKHFLNVVNLIYKKDSSYVRPLNKDIENIFSPKENPFFSHGTATRYILMDNTGDVIGRIAVFINEKKAYGFDQPTGGIGFFECINDKKGAHLLIDTAIKWLKDKGMEAVDGPINFGENDNFWGLLVEGFTPPAYGMQYNPPYYKQLFEEFGFQTYFEQVTNRLDLKKPFPERFWKIAEWVGKKEDYNFRHFTWKQSDKFISDFCEVYNDAWKFHENFTKMTPDKIRPAFTQAKPIVIEELCWFAYYNNEPIGFIFLYPDVNQILKYFNGKMNLVNKLRFLWLKQRKAMTRLRVVILGVKPKFQRSGIESGLFYNLREQVYKRTWFDEMELSWVGDFNPKMRSLQDSMGAEFSKKHITYRYVFDPSKRKNARAASIPTDTKEKAIKEKEANEL</sequence>
<accession>A0AAE3SJ32</accession>
<proteinExistence type="predicted"/>
<dbReference type="GO" id="GO:0016747">
    <property type="term" value="F:acyltransferase activity, transferring groups other than amino-acyl groups"/>
    <property type="evidence" value="ECO:0007669"/>
    <property type="project" value="InterPro"/>
</dbReference>
<dbReference type="InterPro" id="IPR000182">
    <property type="entry name" value="GNAT_dom"/>
</dbReference>
<feature type="compositionally biased region" description="Basic and acidic residues" evidence="1">
    <location>
        <begin position="389"/>
        <end position="403"/>
    </location>
</feature>
<evidence type="ECO:0000313" key="4">
    <source>
        <dbReference type="Proteomes" id="UP001207408"/>
    </source>
</evidence>
<keyword evidence="4" id="KW-1185">Reference proteome</keyword>
<feature type="region of interest" description="Disordered" evidence="1">
    <location>
        <begin position="378"/>
        <end position="403"/>
    </location>
</feature>
<dbReference type="InterPro" id="IPR039968">
    <property type="entry name" value="BcerS-like"/>
</dbReference>
<evidence type="ECO:0000256" key="1">
    <source>
        <dbReference type="SAM" id="MobiDB-lite"/>
    </source>
</evidence>
<dbReference type="InterPro" id="IPR016181">
    <property type="entry name" value="Acyl_CoA_acyltransferase"/>
</dbReference>
<comment type="caution">
    <text evidence="3">The sequence shown here is derived from an EMBL/GenBank/DDBJ whole genome shotgun (WGS) entry which is preliminary data.</text>
</comment>
<gene>
    <name evidence="3" type="ORF">OM074_06635</name>
</gene>
<evidence type="ECO:0000259" key="2">
    <source>
        <dbReference type="PROSITE" id="PS51186"/>
    </source>
</evidence>
<dbReference type="Gene3D" id="3.40.630.30">
    <property type="match status" value="1"/>
</dbReference>
<dbReference type="PANTHER" id="PTHR41368">
    <property type="entry name" value="PROTEIN YGHO"/>
    <property type="match status" value="1"/>
</dbReference>
<evidence type="ECO:0000313" key="3">
    <source>
        <dbReference type="EMBL" id="MCW3805297.1"/>
    </source>
</evidence>
<name>A0AAE3SJ32_9BACT</name>
<feature type="domain" description="N-acetyltransferase" evidence="2">
    <location>
        <begin position="197"/>
        <end position="382"/>
    </location>
</feature>
<organism evidence="3 4">
    <name type="scientific">Plebeiibacterium marinum</name>
    <dbReference type="NCBI Taxonomy" id="2992111"/>
    <lineage>
        <taxon>Bacteria</taxon>
        <taxon>Pseudomonadati</taxon>
        <taxon>Bacteroidota</taxon>
        <taxon>Bacteroidia</taxon>
        <taxon>Marinilabiliales</taxon>
        <taxon>Marinilabiliaceae</taxon>
        <taxon>Plebeiibacterium</taxon>
    </lineage>
</organism>
<reference evidence="3" key="1">
    <citation type="submission" date="2022-10" db="EMBL/GenBank/DDBJ databases">
        <authorList>
            <person name="Yu W.X."/>
        </authorList>
    </citation>
    <scope>NUCLEOTIDE SEQUENCE</scope>
    <source>
        <strain evidence="3">D04</strain>
    </source>
</reference>
<dbReference type="PROSITE" id="PS51186">
    <property type="entry name" value="GNAT"/>
    <property type="match status" value="1"/>
</dbReference>
<dbReference type="Proteomes" id="UP001207408">
    <property type="component" value="Unassembled WGS sequence"/>
</dbReference>
<dbReference type="EMBL" id="JAPDPI010000009">
    <property type="protein sequence ID" value="MCW3805297.1"/>
    <property type="molecule type" value="Genomic_DNA"/>
</dbReference>
<dbReference type="SUPFAM" id="SSF55729">
    <property type="entry name" value="Acyl-CoA N-acyltransferases (Nat)"/>
    <property type="match status" value="1"/>
</dbReference>